<feature type="region of interest" description="Disordered" evidence="1">
    <location>
        <begin position="56"/>
        <end position="81"/>
    </location>
</feature>
<dbReference type="Proteomes" id="UP000472268">
    <property type="component" value="Chromosome 8"/>
</dbReference>
<reference evidence="2" key="2">
    <citation type="submission" date="2025-08" db="UniProtKB">
        <authorList>
            <consortium name="Ensembl"/>
        </authorList>
    </citation>
    <scope>IDENTIFICATION</scope>
</reference>
<protein>
    <submittedName>
        <fullName evidence="2">Uncharacterized protein</fullName>
    </submittedName>
</protein>
<proteinExistence type="predicted"/>
<reference evidence="2" key="3">
    <citation type="submission" date="2025-09" db="UniProtKB">
        <authorList>
            <consortium name="Ensembl"/>
        </authorList>
    </citation>
    <scope>IDENTIFICATION</scope>
</reference>
<dbReference type="Ensembl" id="ENSSSUT00005014089.1">
    <property type="protein sequence ID" value="ENSSSUP00005012314.1"/>
    <property type="gene ID" value="ENSSSUG00005007922.1"/>
</dbReference>
<organism evidence="2 3">
    <name type="scientific">Suricata suricatta</name>
    <name type="common">Meerkat</name>
    <dbReference type="NCBI Taxonomy" id="37032"/>
    <lineage>
        <taxon>Eukaryota</taxon>
        <taxon>Metazoa</taxon>
        <taxon>Chordata</taxon>
        <taxon>Craniata</taxon>
        <taxon>Vertebrata</taxon>
        <taxon>Euteleostomi</taxon>
        <taxon>Mammalia</taxon>
        <taxon>Eutheria</taxon>
        <taxon>Laurasiatheria</taxon>
        <taxon>Carnivora</taxon>
        <taxon>Feliformia</taxon>
        <taxon>Herpestidae</taxon>
        <taxon>Suricata</taxon>
    </lineage>
</organism>
<evidence type="ECO:0000313" key="2">
    <source>
        <dbReference type="Ensembl" id="ENSSSUP00005012314.1"/>
    </source>
</evidence>
<reference evidence="2 3" key="1">
    <citation type="submission" date="2019-05" db="EMBL/GenBank/DDBJ databases">
        <title>A Chromosome-scale Meerkat (S. suricatta) Genome Assembly.</title>
        <authorList>
            <person name="Dudchenko O."/>
            <person name="Lieberman Aiden E."/>
            <person name="Tung J."/>
            <person name="Barreiro L.B."/>
            <person name="Clutton-Brock T.H."/>
        </authorList>
    </citation>
    <scope>NUCLEOTIDE SEQUENCE [LARGE SCALE GENOMIC DNA]</scope>
</reference>
<dbReference type="AlphaFoldDB" id="A0A673TTH3"/>
<sequence>MSILETSQYLCSQLEKTKQSFRGLTEKFLTSRATAYTLANQLQKYRKPCSEEHKALTDSVLEEEAPLGGEPAEKTRLGSAAGWGTEGPAWGRAIYYIKWAAPAARMKSTRAKTEAGKSMTGTELDKDNRQGCGNRVVEQVGLGVVSEIA</sequence>
<evidence type="ECO:0000313" key="3">
    <source>
        <dbReference type="Proteomes" id="UP000472268"/>
    </source>
</evidence>
<accession>A0A673TTH3</accession>
<evidence type="ECO:0000256" key="1">
    <source>
        <dbReference type="SAM" id="MobiDB-lite"/>
    </source>
</evidence>
<keyword evidence="3" id="KW-1185">Reference proteome</keyword>
<name>A0A673TTH3_SURSU</name>
<feature type="region of interest" description="Disordered" evidence="1">
    <location>
        <begin position="110"/>
        <end position="130"/>
    </location>
</feature>